<reference evidence="1" key="1">
    <citation type="submission" date="2007-04" db="EMBL/GenBank/DDBJ databases">
        <title>Complete sequence of Pseudomonas mendocina ymp.</title>
        <authorList>
            <consortium name="US DOE Joint Genome Institute"/>
            <person name="Copeland A."/>
            <person name="Lucas S."/>
            <person name="Lapidus A."/>
            <person name="Barry K."/>
            <person name="Glavina del Rio T."/>
            <person name="Dalin E."/>
            <person name="Tice H."/>
            <person name="Pitluck S."/>
            <person name="Kiss H."/>
            <person name="Brettin T."/>
            <person name="Detter J.C."/>
            <person name="Bruce D."/>
            <person name="Han C."/>
            <person name="Schmutz J."/>
            <person name="Larimer F."/>
            <person name="Land M."/>
            <person name="Hauser L."/>
            <person name="Kyrpides N."/>
            <person name="Mikhailova N."/>
            <person name="Hersman L."/>
            <person name="Dubois J."/>
            <person name="Maurice P."/>
            <person name="Richardson P."/>
        </authorList>
    </citation>
    <scope>NUCLEOTIDE SEQUENCE [LARGE SCALE GENOMIC DNA]</scope>
    <source>
        <strain evidence="1">Ymp</strain>
    </source>
</reference>
<protein>
    <submittedName>
        <fullName evidence="1">Uncharacterized protein</fullName>
    </submittedName>
</protein>
<name>A4XSJ9_ECTM1</name>
<dbReference type="HOGENOM" id="CLU_1119416_0_0_6"/>
<evidence type="ECO:0000313" key="1">
    <source>
        <dbReference type="EMBL" id="ABP84315.1"/>
    </source>
</evidence>
<organism evidence="1">
    <name type="scientific">Ectopseudomonas mendocina (strain ymp)</name>
    <name type="common">Pseudomonas mendocina</name>
    <dbReference type="NCBI Taxonomy" id="399739"/>
    <lineage>
        <taxon>Bacteria</taxon>
        <taxon>Pseudomonadati</taxon>
        <taxon>Pseudomonadota</taxon>
        <taxon>Gammaproteobacteria</taxon>
        <taxon>Pseudomonadales</taxon>
        <taxon>Pseudomonadaceae</taxon>
        <taxon>Ectopseudomonas</taxon>
    </lineage>
</organism>
<dbReference type="STRING" id="399739.Pmen_1551"/>
<accession>A4XSJ9</accession>
<dbReference type="KEGG" id="pmy:Pmen_1551"/>
<dbReference type="AlphaFoldDB" id="A4XSJ9"/>
<dbReference type="OrthoDB" id="6858649at2"/>
<gene>
    <name evidence="1" type="ordered locus">Pmen_1551</name>
</gene>
<sequence length="248" mass="29219">MREPTKTQIVFADLCQLYVDINKNRRNPRLFRLAFESYIFKSQQLTEAMRSEYKQQTGKKWCSSDFDGWNEYTNSVKKIRNAALHGYPIVLDEAVLSIYPNRKFAIDEENEHSSPKKYRAAIGRSFIPNPLSETFCSGGLGYQLKERVSADPASTENYVFPMKEYVFYELRWDLLDLGVFSDIGKGQRVDAIKLILKSFPTLERYMRYYEEKLEKSRLNSYKLDYWVKSESGFGWVMNPKYRESEIKT</sequence>
<proteinExistence type="predicted"/>
<dbReference type="EMBL" id="CP000680">
    <property type="protein sequence ID" value="ABP84315.1"/>
    <property type="molecule type" value="Genomic_DNA"/>
</dbReference>